<evidence type="ECO:0000313" key="1">
    <source>
        <dbReference type="EMBL" id="MBE9635470.1"/>
    </source>
</evidence>
<dbReference type="InterPro" id="IPR045516">
    <property type="entry name" value="DUF6477"/>
</dbReference>
<dbReference type="Pfam" id="PF20083">
    <property type="entry name" value="DUF6477"/>
    <property type="match status" value="1"/>
</dbReference>
<organism evidence="1 2">
    <name type="scientific">Salipiger mangrovisoli</name>
    <dbReference type="NCBI Taxonomy" id="2865933"/>
    <lineage>
        <taxon>Bacteria</taxon>
        <taxon>Pseudomonadati</taxon>
        <taxon>Pseudomonadota</taxon>
        <taxon>Alphaproteobacteria</taxon>
        <taxon>Rhodobacterales</taxon>
        <taxon>Roseobacteraceae</taxon>
        <taxon>Salipiger</taxon>
    </lineage>
</organism>
<dbReference type="RefSeq" id="WP_194132803.1">
    <property type="nucleotide sequence ID" value="NZ_JADFFK010000001.1"/>
</dbReference>
<gene>
    <name evidence="1" type="ORF">IQ782_01320</name>
</gene>
<dbReference type="EMBL" id="JADFFK010000001">
    <property type="protein sequence ID" value="MBE9635470.1"/>
    <property type="molecule type" value="Genomic_DNA"/>
</dbReference>
<evidence type="ECO:0000313" key="2">
    <source>
        <dbReference type="Proteomes" id="UP000607796"/>
    </source>
</evidence>
<name>A0ABR9WW16_9RHOB</name>
<accession>A0ABR9WW16</accession>
<reference evidence="1 2" key="1">
    <citation type="journal article" date="2021" name="Int. J. Syst. Evol. Microbiol.">
        <title>Salipiger mangrovisoli sp. nov., isolated from mangrove soil and the proposal for the reclassification of Paraphaeobacter pallidus as Salipiger pallidus comb. nov.</title>
        <authorList>
            <person name="Du J."/>
            <person name="Liu Y."/>
            <person name="Pei T."/>
            <person name="Deng M.R."/>
            <person name="Zhu H."/>
        </authorList>
    </citation>
    <scope>NUCLEOTIDE SEQUENCE [LARGE SCALE GENOMIC DNA]</scope>
    <source>
        <strain evidence="1 2">6D45A</strain>
    </source>
</reference>
<comment type="caution">
    <text evidence="1">The sequence shown here is derived from an EMBL/GenBank/DDBJ whole genome shotgun (WGS) entry which is preliminary data.</text>
</comment>
<keyword evidence="2" id="KW-1185">Reference proteome</keyword>
<sequence>MQDLQSLLGALRRPRLLVRAARYGAADYRRDAHLPRLMGPGCPPRHAAALLRLLDMEADLDASRRDRAASYSAARHVEVLAAIIGEARLRESAAGTAV</sequence>
<proteinExistence type="predicted"/>
<protein>
    <submittedName>
        <fullName evidence="1">Uncharacterized protein</fullName>
    </submittedName>
</protein>
<dbReference type="Proteomes" id="UP000607796">
    <property type="component" value="Unassembled WGS sequence"/>
</dbReference>